<proteinExistence type="predicted"/>
<keyword evidence="3" id="KW-1185">Reference proteome</keyword>
<evidence type="ECO:0000259" key="1">
    <source>
        <dbReference type="Pfam" id="PF12706"/>
    </source>
</evidence>
<evidence type="ECO:0000313" key="3">
    <source>
        <dbReference type="Proteomes" id="UP000093111"/>
    </source>
</evidence>
<dbReference type="Gene3D" id="3.60.15.10">
    <property type="entry name" value="Ribonuclease Z/Hydroxyacylglutathione hydrolase-like"/>
    <property type="match status" value="1"/>
</dbReference>
<dbReference type="RefSeq" id="WP_068958757.1">
    <property type="nucleotide sequence ID" value="NZ_LGLV01000021.1"/>
</dbReference>
<dbReference type="GO" id="GO:0042781">
    <property type="term" value="F:3'-tRNA processing endoribonuclease activity"/>
    <property type="evidence" value="ECO:0007669"/>
    <property type="project" value="TreeGrafter"/>
</dbReference>
<dbReference type="PANTHER" id="PTHR46018:SF2">
    <property type="entry name" value="ZINC PHOSPHODIESTERASE ELAC PROTEIN 1"/>
    <property type="match status" value="1"/>
</dbReference>
<gene>
    <name evidence="2" type="ORF">ADU59_27695</name>
</gene>
<evidence type="ECO:0000313" key="2">
    <source>
        <dbReference type="EMBL" id="OBZ92282.1"/>
    </source>
</evidence>
<sequence>MNDNVFRVRLWGVRGSLPVSGAEFQSYGGNTICIEMQCGSHRLLFDAGSGLLPAGQALKSEGVSDFNLFFTHCHYDHIVGLPYLPALFDPHASVTLWSGHLAGRMSTRQMIGEFMRPPWFPVEADICRASINCRDFRSGDVLVPYPDVAVRTGSLNHPGGAIGYRVEWGGRAVALVTDTEHKPGTLDPAVLDLIEGADLFLYDCMYTDAEMHRHVGYGHSSWQQAIRLAKTAKAKQVAFIHHSPLRTDAELDTIQQLASREFGGAFTARDGQVIDL</sequence>
<organism evidence="2 3">
    <name type="scientific">Pararhizobium polonicum</name>
    <dbReference type="NCBI Taxonomy" id="1612624"/>
    <lineage>
        <taxon>Bacteria</taxon>
        <taxon>Pseudomonadati</taxon>
        <taxon>Pseudomonadota</taxon>
        <taxon>Alphaproteobacteria</taxon>
        <taxon>Hyphomicrobiales</taxon>
        <taxon>Rhizobiaceae</taxon>
        <taxon>Rhizobium/Agrobacterium group</taxon>
        <taxon>Pararhizobium</taxon>
    </lineage>
</organism>
<dbReference type="EMBL" id="LGLV01000021">
    <property type="protein sequence ID" value="OBZ92282.1"/>
    <property type="molecule type" value="Genomic_DNA"/>
</dbReference>
<dbReference type="InterPro" id="IPR036866">
    <property type="entry name" value="RibonucZ/Hydroxyglut_hydro"/>
</dbReference>
<dbReference type="AlphaFoldDB" id="A0A1C7NTG0"/>
<name>A0A1C7NTG0_9HYPH</name>
<dbReference type="SUPFAM" id="SSF56281">
    <property type="entry name" value="Metallo-hydrolase/oxidoreductase"/>
    <property type="match status" value="1"/>
</dbReference>
<accession>A0A1C7NTG0</accession>
<dbReference type="Proteomes" id="UP000093111">
    <property type="component" value="Unassembled WGS sequence"/>
</dbReference>
<dbReference type="CDD" id="cd07715">
    <property type="entry name" value="TaR3-like_MBL-fold"/>
    <property type="match status" value="1"/>
</dbReference>
<dbReference type="PANTHER" id="PTHR46018">
    <property type="entry name" value="ZINC PHOSPHODIESTERASE ELAC PROTEIN 1"/>
    <property type="match status" value="1"/>
</dbReference>
<reference evidence="2 3" key="1">
    <citation type="journal article" date="2016" name="Syst. Appl. Microbiol.">
        <title>Pararhizobium polonicum sp. nov. isolated from tumors on stone fruit rootstocks.</title>
        <authorList>
            <person name="Pulawska J."/>
            <person name="Kuzmanovic N."/>
            <person name="Willems A."/>
            <person name="Pothier J.F."/>
        </authorList>
    </citation>
    <scope>NUCLEOTIDE SEQUENCE [LARGE SCALE GENOMIC DNA]</scope>
    <source>
        <strain evidence="2 3">F5.1</strain>
    </source>
</reference>
<protein>
    <submittedName>
        <fullName evidence="2">Beta-lactamase</fullName>
    </submittedName>
</protein>
<comment type="caution">
    <text evidence="2">The sequence shown here is derived from an EMBL/GenBank/DDBJ whole genome shotgun (WGS) entry which is preliminary data.</text>
</comment>
<feature type="domain" description="Metallo-beta-lactamase" evidence="1">
    <location>
        <begin position="41"/>
        <end position="242"/>
    </location>
</feature>
<dbReference type="STRING" id="1612624.ADU59_27695"/>
<dbReference type="InterPro" id="IPR001279">
    <property type="entry name" value="Metallo-B-lactamas"/>
</dbReference>
<dbReference type="Pfam" id="PF12706">
    <property type="entry name" value="Lactamase_B_2"/>
    <property type="match status" value="1"/>
</dbReference>
<dbReference type="PATRIC" id="fig|1612624.7.peg.3278"/>